<feature type="transmembrane region" description="Helical" evidence="1">
    <location>
        <begin position="39"/>
        <end position="63"/>
    </location>
</feature>
<feature type="transmembrane region" description="Helical" evidence="1">
    <location>
        <begin position="136"/>
        <end position="152"/>
    </location>
</feature>
<feature type="transmembrane region" description="Helical" evidence="1">
    <location>
        <begin position="105"/>
        <end position="124"/>
    </location>
</feature>
<gene>
    <name evidence="2" type="ORF">DGD08_04815</name>
</gene>
<reference evidence="2 3" key="1">
    <citation type="journal article" date="2018" name="Nat. Biotechnol.">
        <title>A standardized bacterial taxonomy based on genome phylogeny substantially revises the tree of life.</title>
        <authorList>
            <person name="Parks D.H."/>
            <person name="Chuvochina M."/>
            <person name="Waite D.W."/>
            <person name="Rinke C."/>
            <person name="Skarshewski A."/>
            <person name="Chaumeil P.A."/>
            <person name="Hugenholtz P."/>
        </authorList>
    </citation>
    <scope>NUCLEOTIDE SEQUENCE [LARGE SCALE GENOMIC DNA]</scope>
    <source>
        <strain evidence="2">UBA8844</strain>
    </source>
</reference>
<evidence type="ECO:0000313" key="3">
    <source>
        <dbReference type="Proteomes" id="UP000264071"/>
    </source>
</evidence>
<comment type="caution">
    <text evidence="2">The sequence shown here is derived from an EMBL/GenBank/DDBJ whole genome shotgun (WGS) entry which is preliminary data.</text>
</comment>
<dbReference type="AlphaFoldDB" id="A0A3D4V793"/>
<evidence type="ECO:0000256" key="1">
    <source>
        <dbReference type="SAM" id="Phobius"/>
    </source>
</evidence>
<dbReference type="OMA" id="QTAIPWV"/>
<dbReference type="NCBIfam" id="NF038065">
    <property type="entry name" value="Pr6Pr"/>
    <property type="match status" value="1"/>
</dbReference>
<protein>
    <recommendedName>
        <fullName evidence="4">Integral membrane protein</fullName>
    </recommendedName>
</protein>
<dbReference type="InterPro" id="IPR049713">
    <property type="entry name" value="Pr6Pr-like"/>
</dbReference>
<dbReference type="Proteomes" id="UP000264071">
    <property type="component" value="Unassembled WGS sequence"/>
</dbReference>
<feature type="transmembrane region" description="Helical" evidence="1">
    <location>
        <begin position="7"/>
        <end position="27"/>
    </location>
</feature>
<feature type="transmembrane region" description="Helical" evidence="1">
    <location>
        <begin position="75"/>
        <end position="93"/>
    </location>
</feature>
<name>A0A3D4V793_9BACT</name>
<accession>A0A3D4V793</accession>
<feature type="transmembrane region" description="Helical" evidence="1">
    <location>
        <begin position="172"/>
        <end position="194"/>
    </location>
</feature>
<dbReference type="EMBL" id="DPIY01000005">
    <property type="protein sequence ID" value="HCT56518.1"/>
    <property type="molecule type" value="Genomic_DNA"/>
</dbReference>
<proteinExistence type="predicted"/>
<organism evidence="2 3">
    <name type="scientific">Gemmatimonas aurantiaca</name>
    <dbReference type="NCBI Taxonomy" id="173480"/>
    <lineage>
        <taxon>Bacteria</taxon>
        <taxon>Pseudomonadati</taxon>
        <taxon>Gemmatimonadota</taxon>
        <taxon>Gemmatimonadia</taxon>
        <taxon>Gemmatimonadales</taxon>
        <taxon>Gemmatimonadaceae</taxon>
        <taxon>Gemmatimonas</taxon>
    </lineage>
</organism>
<sequence>MLSHPAGIAARLGLGVLTWTAIVIQFTRHFDAGFPLLNFFSYFTILANGIAGSVLLIAAYFGVRQQAVSVWYDRARGAATLYMAVVGLVFVTLLRNVDLGGLLPWINTVHHYLMPVVMVMDWLLTPPTRSPTSRDLLVFFSFPLAYVVYTLLRGAQIGWYPYPFFNPALVGGYGTVMLYVLGMLITFVLVGWALRWTAMRANRPASPVA</sequence>
<keyword evidence="1" id="KW-0812">Transmembrane</keyword>
<keyword evidence="1" id="KW-0472">Membrane</keyword>
<evidence type="ECO:0008006" key="4">
    <source>
        <dbReference type="Google" id="ProtNLM"/>
    </source>
</evidence>
<evidence type="ECO:0000313" key="2">
    <source>
        <dbReference type="EMBL" id="HCT56518.1"/>
    </source>
</evidence>
<keyword evidence="1" id="KW-1133">Transmembrane helix</keyword>